<name>A0A7X2KHW1_LIMRT</name>
<organism evidence="1 2">
    <name type="scientific">Limosilactobacillus reuteri</name>
    <name type="common">Lactobacillus reuteri</name>
    <dbReference type="NCBI Taxonomy" id="1598"/>
    <lineage>
        <taxon>Bacteria</taxon>
        <taxon>Bacillati</taxon>
        <taxon>Bacillota</taxon>
        <taxon>Bacilli</taxon>
        <taxon>Lactobacillales</taxon>
        <taxon>Lactobacillaceae</taxon>
        <taxon>Limosilactobacillus</taxon>
    </lineage>
</organism>
<dbReference type="RefSeq" id="WP_153704312.1">
    <property type="nucleotide sequence ID" value="NZ_WJND01000018.1"/>
</dbReference>
<protein>
    <recommendedName>
        <fullName evidence="3">SDR family NAD(P)-dependent oxidoreductase</fullName>
    </recommendedName>
</protein>
<dbReference type="Proteomes" id="UP000460207">
    <property type="component" value="Unassembled WGS sequence"/>
</dbReference>
<reference evidence="1 2" key="1">
    <citation type="submission" date="2019-11" db="EMBL/GenBank/DDBJ databases">
        <title>Draft genome sequence of 12 host-associated Lactobacillus reuteri rodent strains.</title>
        <authorList>
            <person name="Zhang S."/>
            <person name="Ozcam M."/>
            <person name="Van Pijkeren J.P."/>
        </authorList>
    </citation>
    <scope>NUCLEOTIDE SEQUENCE [LARGE SCALE GENOMIC DNA]</scope>
    <source>
        <strain evidence="1 2">N4I</strain>
    </source>
</reference>
<dbReference type="EMBL" id="WJND01000018">
    <property type="protein sequence ID" value="MRG90116.1"/>
    <property type="molecule type" value="Genomic_DNA"/>
</dbReference>
<accession>A0A7X2KHW1</accession>
<evidence type="ECO:0000313" key="2">
    <source>
        <dbReference type="Proteomes" id="UP000460207"/>
    </source>
</evidence>
<gene>
    <name evidence="1" type="ORF">GIX76_09010</name>
</gene>
<dbReference type="AlphaFoldDB" id="A0A7X2KHW1"/>
<proteinExistence type="predicted"/>
<sequence length="174" mass="19654">MKIINNTIQVTDLLQSYGKDEKDIVIIGPSPFNELDCLKETKIIDKIQLNLEEIFSFVKNNSVDLMKKRRGTIAFLLNPQSFEGGNNVYSPIYNSAIKSFLKSLAKEMNPFRVKVMGIILPLTQDTKSTRKYDLVTLKYKGISNEKQVQDILSLLKLSEILNGQIVSLGAELNL</sequence>
<evidence type="ECO:0008006" key="3">
    <source>
        <dbReference type="Google" id="ProtNLM"/>
    </source>
</evidence>
<comment type="caution">
    <text evidence="1">The sequence shown here is derived from an EMBL/GenBank/DDBJ whole genome shotgun (WGS) entry which is preliminary data.</text>
</comment>
<evidence type="ECO:0000313" key="1">
    <source>
        <dbReference type="EMBL" id="MRG90116.1"/>
    </source>
</evidence>